<dbReference type="Proteomes" id="UP000035681">
    <property type="component" value="Unplaced"/>
</dbReference>
<organism evidence="2">
    <name type="scientific">Strongyloides stercoralis</name>
    <name type="common">Threadworm</name>
    <dbReference type="NCBI Taxonomy" id="6248"/>
    <lineage>
        <taxon>Eukaryota</taxon>
        <taxon>Metazoa</taxon>
        <taxon>Ecdysozoa</taxon>
        <taxon>Nematoda</taxon>
        <taxon>Chromadorea</taxon>
        <taxon>Rhabditida</taxon>
        <taxon>Tylenchina</taxon>
        <taxon>Panagrolaimomorpha</taxon>
        <taxon>Strongyloidoidea</taxon>
        <taxon>Strongyloididae</taxon>
        <taxon>Strongyloides</taxon>
    </lineage>
</organism>
<dbReference type="WBParaSite" id="SSTP_0000931800.1">
    <property type="protein sequence ID" value="SSTP_0000931800.1"/>
    <property type="gene ID" value="SSTP_0000931800"/>
</dbReference>
<reference evidence="2" key="1">
    <citation type="submission" date="2015-08" db="UniProtKB">
        <authorList>
            <consortium name="WormBaseParasite"/>
        </authorList>
    </citation>
    <scope>IDENTIFICATION</scope>
</reference>
<proteinExistence type="predicted"/>
<name>A0A0K0EIL2_STRER</name>
<keyword evidence="1" id="KW-1185">Reference proteome</keyword>
<dbReference type="WBParaSite" id="TCONS_00002813.p1">
    <property type="protein sequence ID" value="TCONS_00002813.p1"/>
    <property type="gene ID" value="XLOC_002613"/>
</dbReference>
<evidence type="ECO:0000313" key="1">
    <source>
        <dbReference type="Proteomes" id="UP000035681"/>
    </source>
</evidence>
<evidence type="ECO:0000313" key="2">
    <source>
        <dbReference type="WBParaSite" id="SSTP_0000931800.1"/>
    </source>
</evidence>
<protein>
    <submittedName>
        <fullName evidence="2 3">Uncharacterized protein</fullName>
    </submittedName>
</protein>
<dbReference type="AlphaFoldDB" id="A0A0K0EIL2"/>
<evidence type="ECO:0000313" key="3">
    <source>
        <dbReference type="WBParaSite" id="TCONS_00002813.p1"/>
    </source>
</evidence>
<accession>A0A0K0EIL2</accession>
<sequence length="175" mass="19825">MAPFLSLHKIAQTPVTLTTVTSGLNKTICMGNSQNVKKNHLPQKPMIITKFGSGIFNNDKPTDNNLSNISNIKTYKFTSSPKISKKSVKVFHKKVSEIQKIATSKPPNPEDVKFLQDDWKSFNLDSDGRKDKNIYVLKTKPVDNTNFIPFDINRFLTDRIAEELDIDPKVLHYSS</sequence>